<gene>
    <name evidence="1" type="ORF">Adu01nite_67540</name>
</gene>
<reference evidence="1 2" key="1">
    <citation type="submission" date="2021-01" db="EMBL/GenBank/DDBJ databases">
        <title>Whole genome shotgun sequence of Actinoplanes durhamensis NBRC 14914.</title>
        <authorList>
            <person name="Komaki H."/>
            <person name="Tamura T."/>
        </authorList>
    </citation>
    <scope>NUCLEOTIDE SEQUENCE [LARGE SCALE GENOMIC DNA]</scope>
    <source>
        <strain evidence="1 2">NBRC 14914</strain>
    </source>
</reference>
<sequence>MSGVSPRTRLIPLGAVLLGALLPLGACGTPPKPPSTSPPRYVSPSAAPITLSPSLFPGQPQQPLPTLPGNATTQAYPTYAYPTTRATTLAPNTVSPTPTPSHAARCTGSPTNAQLLALIRGKPGIPNKTLLVNDGPYCSGIWSFSTVEVSGESADQLEPLMVVTTGKDTTLALVAAGSDVCIDRVQTEAPPGIRVLACGF</sequence>
<comment type="caution">
    <text evidence="1">The sequence shown here is derived from an EMBL/GenBank/DDBJ whole genome shotgun (WGS) entry which is preliminary data.</text>
</comment>
<name>A0ABQ3Z6H8_9ACTN</name>
<organism evidence="1 2">
    <name type="scientific">Paractinoplanes durhamensis</name>
    <dbReference type="NCBI Taxonomy" id="113563"/>
    <lineage>
        <taxon>Bacteria</taxon>
        <taxon>Bacillati</taxon>
        <taxon>Actinomycetota</taxon>
        <taxon>Actinomycetes</taxon>
        <taxon>Micromonosporales</taxon>
        <taxon>Micromonosporaceae</taxon>
        <taxon>Paractinoplanes</taxon>
    </lineage>
</organism>
<dbReference type="Proteomes" id="UP000637628">
    <property type="component" value="Unassembled WGS sequence"/>
</dbReference>
<evidence type="ECO:0000313" key="2">
    <source>
        <dbReference type="Proteomes" id="UP000637628"/>
    </source>
</evidence>
<proteinExistence type="predicted"/>
<dbReference type="EMBL" id="BOML01000056">
    <property type="protein sequence ID" value="GIE05404.1"/>
    <property type="molecule type" value="Genomic_DNA"/>
</dbReference>
<protein>
    <submittedName>
        <fullName evidence="1">Uncharacterized protein</fullName>
    </submittedName>
</protein>
<evidence type="ECO:0000313" key="1">
    <source>
        <dbReference type="EMBL" id="GIE05404.1"/>
    </source>
</evidence>
<accession>A0ABQ3Z6H8</accession>
<keyword evidence="2" id="KW-1185">Reference proteome</keyword>